<reference evidence="1 2" key="1">
    <citation type="submission" date="2018-03" db="EMBL/GenBank/DDBJ databases">
        <title>Whole genome sequencing of Histamine producing bacteria.</title>
        <authorList>
            <person name="Butler K."/>
        </authorList>
    </citation>
    <scope>NUCLEOTIDE SEQUENCE [LARGE SCALE GENOMIC DNA]</scope>
    <source>
        <strain evidence="1 2">BS2</strain>
    </source>
</reference>
<evidence type="ECO:0000313" key="2">
    <source>
        <dbReference type="Proteomes" id="UP000240254"/>
    </source>
</evidence>
<name>A0A2T3IEJ1_9GAMM</name>
<accession>A0A2T3IEJ1</accession>
<comment type="caution">
    <text evidence="1">The sequence shown here is derived from an EMBL/GenBank/DDBJ whole genome shotgun (WGS) entry which is preliminary data.</text>
</comment>
<dbReference type="EMBL" id="PYMK01000038">
    <property type="protein sequence ID" value="PSU22464.1"/>
    <property type="molecule type" value="Genomic_DNA"/>
</dbReference>
<proteinExistence type="predicted"/>
<gene>
    <name evidence="1" type="ORF">CTM88_20400</name>
</gene>
<dbReference type="AlphaFoldDB" id="A0A2T3IEJ1"/>
<protein>
    <submittedName>
        <fullName evidence="1">Uncharacterized protein</fullName>
    </submittedName>
</protein>
<sequence length="195" mass="22730">MSYFFYGKPHRYLTKELPMSLREDIAEQISAWPAFQPLMCNLCEFMTELLPAPPHSQYSTLLEYTLTGMTQAWKKSLEEEIDYSRAYKKSFLAMYEAMSYVHTFIVTDRNKARPMVWDCIESTLLAFIKRSDGVIKIHATRTLSAKSRHHANIFVLHHLVEREHLRALNVISHAHEVPCNVDINALLANEEFNHE</sequence>
<evidence type="ECO:0000313" key="1">
    <source>
        <dbReference type="EMBL" id="PSU22464.1"/>
    </source>
</evidence>
<dbReference type="RefSeq" id="WP_065176939.1">
    <property type="nucleotide sequence ID" value="NZ_LZFA01000040.1"/>
</dbReference>
<organism evidence="1 2">
    <name type="scientific">Photobacterium aquimaris</name>
    <dbReference type="NCBI Taxonomy" id="512643"/>
    <lineage>
        <taxon>Bacteria</taxon>
        <taxon>Pseudomonadati</taxon>
        <taxon>Pseudomonadota</taxon>
        <taxon>Gammaproteobacteria</taxon>
        <taxon>Vibrionales</taxon>
        <taxon>Vibrionaceae</taxon>
        <taxon>Photobacterium</taxon>
    </lineage>
</organism>
<dbReference type="Proteomes" id="UP000240254">
    <property type="component" value="Unassembled WGS sequence"/>
</dbReference>